<proteinExistence type="predicted"/>
<dbReference type="EMBL" id="WYET01000012">
    <property type="protein sequence ID" value="NVN19832.1"/>
    <property type="molecule type" value="Genomic_DNA"/>
</dbReference>
<evidence type="ECO:0000259" key="1">
    <source>
        <dbReference type="Pfam" id="PF00144"/>
    </source>
</evidence>
<dbReference type="Proteomes" id="UP000558089">
    <property type="component" value="Unassembled WGS sequence"/>
</dbReference>
<dbReference type="PANTHER" id="PTHR43283">
    <property type="entry name" value="BETA-LACTAMASE-RELATED"/>
    <property type="match status" value="1"/>
</dbReference>
<keyword evidence="3" id="KW-1185">Reference proteome</keyword>
<comment type="caution">
    <text evidence="2">The sequence shown here is derived from an EMBL/GenBank/DDBJ whole genome shotgun (WGS) entry which is preliminary data.</text>
</comment>
<evidence type="ECO:0000313" key="2">
    <source>
        <dbReference type="EMBL" id="NVN19832.1"/>
    </source>
</evidence>
<reference evidence="2 3" key="1">
    <citation type="submission" date="2020-01" db="EMBL/GenBank/DDBJ databases">
        <title>Draft Genome Analysis of Muricauda sp. HICW Isolated from coastal seawater of PR China.</title>
        <authorList>
            <person name="Chen M.-X."/>
        </authorList>
    </citation>
    <scope>NUCLEOTIDE SEQUENCE [LARGE SCALE GENOMIC DNA]</scope>
    <source>
        <strain evidence="2 3">HICW</strain>
    </source>
</reference>
<accession>A0A850NMN4</accession>
<feature type="domain" description="Beta-lactamase-related" evidence="1">
    <location>
        <begin position="48"/>
        <end position="355"/>
    </location>
</feature>
<evidence type="ECO:0000313" key="3">
    <source>
        <dbReference type="Proteomes" id="UP000558089"/>
    </source>
</evidence>
<dbReference type="InterPro" id="IPR050789">
    <property type="entry name" value="Diverse_Enzym_Activities"/>
</dbReference>
<name>A0A850NMN4_9FLAO</name>
<sequence length="372" mass="41884">MITVNLKRFYFFLFTSTLLSGAIGYAQQQTIHTMYGKSVEPSELTEGIKRIMEQHSVPGLSIAVINNNELVYQNALGVSNIENNEPVNGESIFEAASLSKPIFAYFALKMVEQGKLDLDRPLHEYLPHPGFAPESEEDAKLITARMVLAHQTGMPNHASGKKMKLAFRPGTGFGYSGEAYQYLAAVIGMQNEVGWKEGLNDLFQKKVTEPLGMPHSTFVWDDYIAEHKVYGHDEDDGTPKHRVPSEGYWEDGVFSAYSSLHSEAKEYAQFVIAMLKKEGLKQETFEEMLKEHTHFDEDNPLRKEVGQTGWGLGFAQKRTPEMTMHMHTGNNHDFQAYVMLVPEKKYGLVVFTNCARMIQVVSGLSEILGPQF</sequence>
<organism evidence="2 3">
    <name type="scientific">Flagellimonas chongwuensis</name>
    <dbReference type="NCBI Taxonomy" id="2697365"/>
    <lineage>
        <taxon>Bacteria</taxon>
        <taxon>Pseudomonadati</taxon>
        <taxon>Bacteroidota</taxon>
        <taxon>Flavobacteriia</taxon>
        <taxon>Flavobacteriales</taxon>
        <taxon>Flavobacteriaceae</taxon>
        <taxon>Flagellimonas</taxon>
    </lineage>
</organism>
<dbReference type="InterPro" id="IPR012338">
    <property type="entry name" value="Beta-lactam/transpept-like"/>
</dbReference>
<dbReference type="InterPro" id="IPR001466">
    <property type="entry name" value="Beta-lactam-related"/>
</dbReference>
<dbReference type="GO" id="GO:0016787">
    <property type="term" value="F:hydrolase activity"/>
    <property type="evidence" value="ECO:0007669"/>
    <property type="project" value="UniProtKB-KW"/>
</dbReference>
<dbReference type="RefSeq" id="WP_176621322.1">
    <property type="nucleotide sequence ID" value="NZ_WYET01000012.1"/>
</dbReference>
<dbReference type="AlphaFoldDB" id="A0A850NMN4"/>
<protein>
    <submittedName>
        <fullName evidence="2">Serine hydrolase</fullName>
    </submittedName>
</protein>
<dbReference type="PANTHER" id="PTHR43283:SF18">
    <property type="match status" value="1"/>
</dbReference>
<dbReference type="SUPFAM" id="SSF56601">
    <property type="entry name" value="beta-lactamase/transpeptidase-like"/>
    <property type="match status" value="1"/>
</dbReference>
<dbReference type="Gene3D" id="3.40.710.10">
    <property type="entry name" value="DD-peptidase/beta-lactamase superfamily"/>
    <property type="match status" value="1"/>
</dbReference>
<dbReference type="Pfam" id="PF00144">
    <property type="entry name" value="Beta-lactamase"/>
    <property type="match status" value="1"/>
</dbReference>
<keyword evidence="2" id="KW-0378">Hydrolase</keyword>
<gene>
    <name evidence="2" type="ORF">GUA46_15945</name>
</gene>